<dbReference type="SUPFAM" id="SSF90123">
    <property type="entry name" value="ABC transporter transmembrane region"/>
    <property type="match status" value="1"/>
</dbReference>
<dbReference type="InterPro" id="IPR003593">
    <property type="entry name" value="AAA+_ATPase"/>
</dbReference>
<evidence type="ECO:0000256" key="9">
    <source>
        <dbReference type="SAM" id="Phobius"/>
    </source>
</evidence>
<protein>
    <submittedName>
        <fullName evidence="12">ABC transporter permease</fullName>
    </submittedName>
</protein>
<dbReference type="GO" id="GO:0005524">
    <property type="term" value="F:ATP binding"/>
    <property type="evidence" value="ECO:0007669"/>
    <property type="project" value="UniProtKB-KW"/>
</dbReference>
<reference evidence="12 13" key="1">
    <citation type="submission" date="2018-12" db="EMBL/GenBank/DDBJ databases">
        <title>Rubrispira sanarue gen. nov., sp., nov., a member of the order Silvanigrellales, isolated from a brackish lake in Hamamatsu Japan.</title>
        <authorList>
            <person name="Maejima Y."/>
            <person name="Iino T."/>
            <person name="Muraguchi Y."/>
            <person name="Fukuda K."/>
            <person name="Nojiri H."/>
            <person name="Ohkuma M."/>
            <person name="Moriuchi R."/>
            <person name="Dohra H."/>
            <person name="Kimbara K."/>
            <person name="Shintani M."/>
        </authorList>
    </citation>
    <scope>NUCLEOTIDE SEQUENCE [LARGE SCALE GENOMIC DNA]</scope>
    <source>
        <strain evidence="12 13">RF1110005</strain>
    </source>
</reference>
<dbReference type="PROSITE" id="PS50893">
    <property type="entry name" value="ABC_TRANSPORTER_2"/>
    <property type="match status" value="1"/>
</dbReference>
<dbReference type="GO" id="GO:0016887">
    <property type="term" value="F:ATP hydrolysis activity"/>
    <property type="evidence" value="ECO:0007669"/>
    <property type="project" value="InterPro"/>
</dbReference>
<evidence type="ECO:0000259" key="10">
    <source>
        <dbReference type="PROSITE" id="PS50893"/>
    </source>
</evidence>
<dbReference type="AlphaFoldDB" id="A0A4P2VMH1"/>
<feature type="domain" description="ABC transporter" evidence="10">
    <location>
        <begin position="345"/>
        <end position="581"/>
    </location>
</feature>
<dbReference type="GO" id="GO:0140359">
    <property type="term" value="F:ABC-type transporter activity"/>
    <property type="evidence" value="ECO:0007669"/>
    <property type="project" value="InterPro"/>
</dbReference>
<feature type="transmembrane region" description="Helical" evidence="9">
    <location>
        <begin position="146"/>
        <end position="163"/>
    </location>
</feature>
<dbReference type="OrthoDB" id="5578035at2"/>
<dbReference type="InterPro" id="IPR050173">
    <property type="entry name" value="ABC_transporter_C-like"/>
</dbReference>
<dbReference type="Pfam" id="PF00005">
    <property type="entry name" value="ABC_tran"/>
    <property type="match status" value="1"/>
</dbReference>
<keyword evidence="3" id="KW-0813">Transport</keyword>
<comment type="subcellular location">
    <subcellularLocation>
        <location evidence="1">Cell membrane</location>
        <topology evidence="1">Multi-pass membrane protein</topology>
    </subcellularLocation>
</comment>
<dbReference type="KEGG" id="sbf:JCM31447_26190"/>
<feature type="domain" description="ABC transmembrane type-1" evidence="11">
    <location>
        <begin position="26"/>
        <end position="310"/>
    </location>
</feature>
<evidence type="ECO:0000313" key="13">
    <source>
        <dbReference type="Proteomes" id="UP000291236"/>
    </source>
</evidence>
<feature type="transmembrane region" description="Helical" evidence="9">
    <location>
        <begin position="254"/>
        <end position="271"/>
    </location>
</feature>
<keyword evidence="7 9" id="KW-1133">Transmembrane helix</keyword>
<dbReference type="Pfam" id="PF00664">
    <property type="entry name" value="ABC_membrane"/>
    <property type="match status" value="1"/>
</dbReference>
<keyword evidence="5" id="KW-0547">Nucleotide-binding</keyword>
<dbReference type="PANTHER" id="PTHR24223:SF456">
    <property type="entry name" value="MULTIDRUG RESISTANCE-ASSOCIATED PROTEIN LETHAL(2)03659"/>
    <property type="match status" value="1"/>
</dbReference>
<dbReference type="InterPro" id="IPR036640">
    <property type="entry name" value="ABC1_TM_sf"/>
</dbReference>
<keyword evidence="4 9" id="KW-0812">Transmembrane</keyword>
<dbReference type="GO" id="GO:0005886">
    <property type="term" value="C:plasma membrane"/>
    <property type="evidence" value="ECO:0007669"/>
    <property type="project" value="UniProtKB-SubCell"/>
</dbReference>
<keyword evidence="13" id="KW-1185">Reference proteome</keyword>
<evidence type="ECO:0000256" key="1">
    <source>
        <dbReference type="ARBA" id="ARBA00004651"/>
    </source>
</evidence>
<evidence type="ECO:0000256" key="4">
    <source>
        <dbReference type="ARBA" id="ARBA00022692"/>
    </source>
</evidence>
<dbReference type="Proteomes" id="UP000291236">
    <property type="component" value="Chromosome"/>
</dbReference>
<gene>
    <name evidence="12" type="ORF">JCM31447_26190</name>
</gene>
<feature type="transmembrane region" description="Helical" evidence="9">
    <location>
        <begin position="169"/>
        <end position="187"/>
    </location>
</feature>
<feature type="transmembrane region" description="Helical" evidence="9">
    <location>
        <begin position="65"/>
        <end position="84"/>
    </location>
</feature>
<evidence type="ECO:0000256" key="6">
    <source>
        <dbReference type="ARBA" id="ARBA00022840"/>
    </source>
</evidence>
<dbReference type="InterPro" id="IPR003439">
    <property type="entry name" value="ABC_transporter-like_ATP-bd"/>
</dbReference>
<dbReference type="Gene3D" id="1.20.1560.10">
    <property type="entry name" value="ABC transporter type 1, transmembrane domain"/>
    <property type="match status" value="1"/>
</dbReference>
<evidence type="ECO:0000256" key="2">
    <source>
        <dbReference type="ARBA" id="ARBA00009726"/>
    </source>
</evidence>
<dbReference type="RefSeq" id="WP_130611390.1">
    <property type="nucleotide sequence ID" value="NZ_AP019368.1"/>
</dbReference>
<evidence type="ECO:0000256" key="7">
    <source>
        <dbReference type="ARBA" id="ARBA00022989"/>
    </source>
</evidence>
<dbReference type="InterPro" id="IPR011527">
    <property type="entry name" value="ABC1_TM_dom"/>
</dbReference>
<dbReference type="Gene3D" id="3.40.50.300">
    <property type="entry name" value="P-loop containing nucleotide triphosphate hydrolases"/>
    <property type="match status" value="1"/>
</dbReference>
<evidence type="ECO:0000256" key="5">
    <source>
        <dbReference type="ARBA" id="ARBA00022741"/>
    </source>
</evidence>
<proteinExistence type="inferred from homology"/>
<dbReference type="PANTHER" id="PTHR24223">
    <property type="entry name" value="ATP-BINDING CASSETTE SUB-FAMILY C"/>
    <property type="match status" value="1"/>
</dbReference>
<evidence type="ECO:0000256" key="8">
    <source>
        <dbReference type="ARBA" id="ARBA00023136"/>
    </source>
</evidence>
<accession>A0A4P2VMH1</accession>
<dbReference type="EMBL" id="AP019368">
    <property type="protein sequence ID" value="BBH54161.1"/>
    <property type="molecule type" value="Genomic_DNA"/>
</dbReference>
<dbReference type="SUPFAM" id="SSF52540">
    <property type="entry name" value="P-loop containing nucleoside triphosphate hydrolases"/>
    <property type="match status" value="1"/>
</dbReference>
<organism evidence="12 13">
    <name type="scientific">Fluviispira sanaruensis</name>
    <dbReference type="NCBI Taxonomy" id="2493639"/>
    <lineage>
        <taxon>Bacteria</taxon>
        <taxon>Pseudomonadati</taxon>
        <taxon>Bdellovibrionota</taxon>
        <taxon>Oligoflexia</taxon>
        <taxon>Silvanigrellales</taxon>
        <taxon>Silvanigrellaceae</taxon>
        <taxon>Fluviispira</taxon>
    </lineage>
</organism>
<dbReference type="InterPro" id="IPR027417">
    <property type="entry name" value="P-loop_NTPase"/>
</dbReference>
<dbReference type="SMART" id="SM00382">
    <property type="entry name" value="AAA"/>
    <property type="match status" value="1"/>
</dbReference>
<feature type="transmembrane region" description="Helical" evidence="9">
    <location>
        <begin position="26"/>
        <end position="45"/>
    </location>
</feature>
<keyword evidence="6" id="KW-0067">ATP-binding</keyword>
<keyword evidence="8 9" id="KW-0472">Membrane</keyword>
<name>A0A4P2VMH1_FLUSA</name>
<evidence type="ECO:0000313" key="12">
    <source>
        <dbReference type="EMBL" id="BBH54161.1"/>
    </source>
</evidence>
<evidence type="ECO:0000256" key="3">
    <source>
        <dbReference type="ARBA" id="ARBA00022448"/>
    </source>
</evidence>
<sequence length="586" mass="66910">MTKNLFSSIKNNLFLKILFLRPHFRFTIFLISLLASIASILIPYYQKNFINSLSLPGQVSHSDLFIYMTMVFVCGIIAQSLAFLGKYISFFEANFVQKWLSKVTYNKTFIIKNLDKNNLTVGQVLSIYASDIQTASTLIDDVMPNITSYILPILLAPIAIIMMTNLNPVNIFILLISLLIINFLMAIKQGKFFYRNKLYAAIRVGYVNEWLQNMRAIRMLNWITAVEDKIKQARFSETKNRLAMVTNGSTMNSLGYTAPFFINIFSVYILIKLEGNNINPGEIFSLLWIFGVLLTRPLRMLPMTLVTISDCYTSIKRIENYWSTEMEAEISETPYQLSLTDGSSIKVKNLRYSIGKNILLEGINIDIKKNEFVAIIGELGAGKSSLISALMNLNNISYDEYNIENKSVTEMKFDELKSYFTYVPQNLFIINSTLRDNVAFEYNYPKDNDSKILEALELSQFIFAKENLEKGLDTEIGERGVNLSGGQKQRVSIARAYYAQSPIVILDDCLSALDVRTEKKLNDVLLNGAWKNKTKILVTHRLSILPHCHRVIFMKNGKIVEDGPFQEIMQSSKQVRDFVMSLESKD</sequence>
<dbReference type="PROSITE" id="PS50929">
    <property type="entry name" value="ABC_TM1F"/>
    <property type="match status" value="1"/>
</dbReference>
<evidence type="ECO:0000259" key="11">
    <source>
        <dbReference type="PROSITE" id="PS50929"/>
    </source>
</evidence>
<comment type="similarity">
    <text evidence="2">Belongs to the ABC transporter superfamily. ABCC family. Conjugate transporter (TC 3.A.1.208) subfamily.</text>
</comment>
<dbReference type="InterPro" id="IPR017871">
    <property type="entry name" value="ABC_transporter-like_CS"/>
</dbReference>
<dbReference type="PROSITE" id="PS00211">
    <property type="entry name" value="ABC_TRANSPORTER_1"/>
    <property type="match status" value="1"/>
</dbReference>